<evidence type="ECO:0000313" key="3">
    <source>
        <dbReference type="EMBL" id="KAF4695986.1"/>
    </source>
</evidence>
<dbReference type="SUPFAM" id="SSF54791">
    <property type="entry name" value="Eukaryotic type KH-domain (KH-domain type I)"/>
    <property type="match status" value="1"/>
</dbReference>
<organism evidence="3 4">
    <name type="scientific">Perkinsus olseni</name>
    <name type="common">Perkinsus atlanticus</name>
    <dbReference type="NCBI Taxonomy" id="32597"/>
    <lineage>
        <taxon>Eukaryota</taxon>
        <taxon>Sar</taxon>
        <taxon>Alveolata</taxon>
        <taxon>Perkinsozoa</taxon>
        <taxon>Perkinsea</taxon>
        <taxon>Perkinsida</taxon>
        <taxon>Perkinsidae</taxon>
        <taxon>Perkinsus</taxon>
    </lineage>
</organism>
<feature type="compositionally biased region" description="Low complexity" evidence="1">
    <location>
        <begin position="502"/>
        <end position="523"/>
    </location>
</feature>
<evidence type="ECO:0000259" key="2">
    <source>
        <dbReference type="SMART" id="SM00322"/>
    </source>
</evidence>
<dbReference type="InterPro" id="IPR036612">
    <property type="entry name" value="KH_dom_type_1_sf"/>
</dbReference>
<feature type="compositionally biased region" description="Basic and acidic residues" evidence="1">
    <location>
        <begin position="812"/>
        <end position="849"/>
    </location>
</feature>
<feature type="domain" description="K Homology" evidence="2">
    <location>
        <begin position="266"/>
        <end position="344"/>
    </location>
</feature>
<feature type="region of interest" description="Disordered" evidence="1">
    <location>
        <begin position="488"/>
        <end position="523"/>
    </location>
</feature>
<dbReference type="AlphaFoldDB" id="A0A7J6PJS8"/>
<dbReference type="EMBL" id="JABANP010000015">
    <property type="protein sequence ID" value="KAF4695986.1"/>
    <property type="molecule type" value="Genomic_DNA"/>
</dbReference>
<feature type="compositionally biased region" description="Basic and acidic residues" evidence="1">
    <location>
        <begin position="887"/>
        <end position="910"/>
    </location>
</feature>
<evidence type="ECO:0000256" key="1">
    <source>
        <dbReference type="SAM" id="MobiDB-lite"/>
    </source>
</evidence>
<dbReference type="Proteomes" id="UP000541610">
    <property type="component" value="Unassembled WGS sequence"/>
</dbReference>
<name>A0A7J6PJS8_PEROL</name>
<dbReference type="CDD" id="cd00105">
    <property type="entry name" value="KH-I"/>
    <property type="match status" value="1"/>
</dbReference>
<dbReference type="GO" id="GO:0003723">
    <property type="term" value="F:RNA binding"/>
    <property type="evidence" value="ECO:0007669"/>
    <property type="project" value="InterPro"/>
</dbReference>
<dbReference type="OrthoDB" id="10319666at2759"/>
<gene>
    <name evidence="3" type="ORF">FOZ60_002707</name>
</gene>
<feature type="compositionally biased region" description="Basic and acidic residues" evidence="1">
    <location>
        <begin position="1004"/>
        <end position="1013"/>
    </location>
</feature>
<feature type="region of interest" description="Disordered" evidence="1">
    <location>
        <begin position="797"/>
        <end position="856"/>
    </location>
</feature>
<feature type="compositionally biased region" description="Basic and acidic residues" evidence="1">
    <location>
        <begin position="106"/>
        <end position="119"/>
    </location>
</feature>
<feature type="compositionally biased region" description="Basic and acidic residues" evidence="1">
    <location>
        <begin position="640"/>
        <end position="651"/>
    </location>
</feature>
<feature type="compositionally biased region" description="Basic and acidic residues" evidence="1">
    <location>
        <begin position="928"/>
        <end position="944"/>
    </location>
</feature>
<sequence length="1166" mass="130398">MGKTAGKNSPKKPRREEATADTESNSPTKAEPATLDESTSHTAATGTPAVHEEASKEAVGGGDDEPDVGVSPDGQPAENAGPEDGSQAAQSKPEVDSMVKALGANEDEKKGEKRPRDEPVEQDGSSSCWSTSGLFLMDHFPRSRVYYQLVMGPVLYWMKERRLDRRPSVLILVGSKTAERLVVSWERPPPNEGEAFVVETSDIGETVVPIPAKDVPCFGDEAKEQMAAVVLSGTEAARKHAEKYIRLVLSRHGAEVKVDLDKDDDGDLTVMRDVPRSAVALILGTKGAKLRGMEEKCGTMAFLLGNTEPLAGEDEVSPDKVVLAIFGAPHDRKRCEMEVRDLVEAKVHGYYTKHMEESLSPEEGEASDIIKMDKSDAILLFEDHVAVKKQLEGLSGATISRLSDFVDVFGTKKQRVRAREYMKWTVAALLGETVEIKDAAERDDCTEVDVPTELIDVLFGKGRRHQLRQLQDKFTCLLFLGKEPSEDKTAKKKAENGDDSGTSAEPTSAAATTTTPSTTTTTPLAIVGPWASRRRCMYEILAEIEAKIPGWITSSIEPSLADEVEGYACDRLWLPQWRDGDDGKSPLRDYPLSAASGAIATVIGPMVFVEGDRDQRQRCEQYIKWLLVASRRLSEYQSRQQREEEEKERQERHKARRVTKSLEPWQEADLRAEHVKGGLSACLVVSHSTLEGRDDCTEVNVLGEATVEQKEQLLEMTVSNRATGKGRQELETISSRTGTLCLLAADRPLDEQIEKLPGVRVVVLGRDDSSREAAARALRSAFRDLLWNKEGDWRRSGRTESAEWNGSSPKGRKWDSGEWWRDSGREGKWTRTDSKWEQSESKSWSKGDSKWTSGSGWRDWKQREGYGWEQKQRIAGVRADNSSSWEGWEKDRWGNWQKKDDSFKGRREEPTTTTRRSAWAGSPPMRPEPSRDTWFKREMPRVERPPSSGAASIFPRVDDYRYSTYRDAAPPPVRQAAPSSTPRYSYRTERPDEGISGGRGRSMWQREGRRDTSPQRMAASRYRESPPKRGVPTERFYQVEDSYYYRPAAANPPSQSSMPTREGYFQRPESPKRRRVEATMRPAWEGRRDSGPAPRQQRYDGYYQEAAPTRGLGAAPGQLNEPRRPGPSRGSFSTAPPPSSGGGRYTMKEERGPPRPRGYPDFGRGR</sequence>
<comment type="caution">
    <text evidence="3">The sequence shown here is derived from an EMBL/GenBank/DDBJ whole genome shotgun (WGS) entry which is preliminary data.</text>
</comment>
<feature type="region of interest" description="Disordered" evidence="1">
    <location>
        <begin position="637"/>
        <end position="660"/>
    </location>
</feature>
<feature type="compositionally biased region" description="Polar residues" evidence="1">
    <location>
        <begin position="36"/>
        <end position="45"/>
    </location>
</feature>
<dbReference type="InterPro" id="IPR004087">
    <property type="entry name" value="KH_dom"/>
</dbReference>
<dbReference type="Gene3D" id="3.30.310.210">
    <property type="match status" value="1"/>
</dbReference>
<accession>A0A7J6PJS8</accession>
<reference evidence="3 4" key="1">
    <citation type="submission" date="2020-04" db="EMBL/GenBank/DDBJ databases">
        <title>Perkinsus olseni comparative genomics.</title>
        <authorList>
            <person name="Bogema D.R."/>
        </authorList>
    </citation>
    <scope>NUCLEOTIDE SEQUENCE [LARGE SCALE GENOMIC DNA]</scope>
    <source>
        <strain evidence="3">00978-12</strain>
    </source>
</reference>
<feature type="region of interest" description="Disordered" evidence="1">
    <location>
        <begin position="876"/>
        <end position="1166"/>
    </location>
</feature>
<proteinExistence type="predicted"/>
<evidence type="ECO:0000313" key="4">
    <source>
        <dbReference type="Proteomes" id="UP000541610"/>
    </source>
</evidence>
<feature type="region of interest" description="Disordered" evidence="1">
    <location>
        <begin position="1"/>
        <end position="128"/>
    </location>
</feature>
<feature type="domain" description="K Homology" evidence="2">
    <location>
        <begin position="442"/>
        <end position="545"/>
    </location>
</feature>
<dbReference type="SMART" id="SM00322">
    <property type="entry name" value="KH"/>
    <property type="match status" value="2"/>
</dbReference>
<protein>
    <recommendedName>
        <fullName evidence="2">K Homology domain-containing protein</fullName>
    </recommendedName>
</protein>